<sequence>MRKRFLLLVVVAVLLVLGGCGKPSKEDVMKKLSNKWNETKGYELNASMEIKTGAEPRVYDVEVWHTKPEFYKVNVTQSGNEDSQMIVRNEEGVFVITPSLGKTYKFQSDWPAQNSQGYLIGTLAEDIKVDKAATMEEKEKEYVFETETRNNHKKLLPTQKIHIDKKTLLPTHVTIHDETGEEKISIKFSKISLGVEHKVADYAVEMEQPKAESDQAGSDDEEAGADEKADADEKTTGFQTYYPAVNWEGSTLSDEKSVTTENGQRILMTFSGEKEFVVIQEPAEKPMNQLPVSVEGDPVDLGFAVAALTDQSIHWEVNGVSFFVASETLSKEELITVANSMTVTEAK</sequence>
<dbReference type="Proteomes" id="UP000190042">
    <property type="component" value="Unassembled WGS sequence"/>
</dbReference>
<keyword evidence="3" id="KW-1185">Reference proteome</keyword>
<dbReference type="AlphaFoldDB" id="A0A1T4YN80"/>
<gene>
    <name evidence="2" type="ORF">SAMN04244570_3118</name>
</gene>
<evidence type="ECO:0000313" key="3">
    <source>
        <dbReference type="Proteomes" id="UP000190042"/>
    </source>
</evidence>
<organism evidence="2 3">
    <name type="scientific">Sporosarcina newyorkensis</name>
    <dbReference type="NCBI Taxonomy" id="759851"/>
    <lineage>
        <taxon>Bacteria</taxon>
        <taxon>Bacillati</taxon>
        <taxon>Bacillota</taxon>
        <taxon>Bacilli</taxon>
        <taxon>Bacillales</taxon>
        <taxon>Caryophanaceae</taxon>
        <taxon>Sporosarcina</taxon>
    </lineage>
</organism>
<protein>
    <submittedName>
        <fullName evidence="2">Outer membrane lipoprotein-sorting protein</fullName>
    </submittedName>
</protein>
<reference evidence="3" key="1">
    <citation type="submission" date="2017-02" db="EMBL/GenBank/DDBJ databases">
        <authorList>
            <person name="Varghese N."/>
            <person name="Submissions S."/>
        </authorList>
    </citation>
    <scope>NUCLEOTIDE SEQUENCE [LARGE SCALE GENOMIC DNA]</scope>
    <source>
        <strain evidence="3">DSM 23966</strain>
    </source>
</reference>
<dbReference type="PANTHER" id="PTHR37507">
    <property type="entry name" value="SPORULATION PROTEIN YDCC"/>
    <property type="match status" value="1"/>
</dbReference>
<keyword evidence="2" id="KW-0449">Lipoprotein</keyword>
<evidence type="ECO:0000256" key="1">
    <source>
        <dbReference type="SAM" id="MobiDB-lite"/>
    </source>
</evidence>
<dbReference type="InterPro" id="IPR029046">
    <property type="entry name" value="LolA/LolB/LppX"/>
</dbReference>
<dbReference type="InterPro" id="IPR052944">
    <property type="entry name" value="Sporulation_related"/>
</dbReference>
<dbReference type="EMBL" id="FUYJ01000007">
    <property type="protein sequence ID" value="SKB03216.1"/>
    <property type="molecule type" value="Genomic_DNA"/>
</dbReference>
<dbReference type="PROSITE" id="PS51257">
    <property type="entry name" value="PROKAR_LIPOPROTEIN"/>
    <property type="match status" value="1"/>
</dbReference>
<dbReference type="Gene3D" id="2.50.20.10">
    <property type="entry name" value="Lipoprotein localisation LolA/LolB/LppX"/>
    <property type="match status" value="1"/>
</dbReference>
<feature type="compositionally biased region" description="Basic and acidic residues" evidence="1">
    <location>
        <begin position="225"/>
        <end position="235"/>
    </location>
</feature>
<accession>A0A1T4YN80</accession>
<dbReference type="SUPFAM" id="SSF89392">
    <property type="entry name" value="Prokaryotic lipoproteins and lipoprotein localization factors"/>
    <property type="match status" value="1"/>
</dbReference>
<evidence type="ECO:0000313" key="2">
    <source>
        <dbReference type="EMBL" id="SKB03216.1"/>
    </source>
</evidence>
<dbReference type="PANTHER" id="PTHR37507:SF2">
    <property type="entry name" value="SPORULATION PROTEIN YDCC"/>
    <property type="match status" value="1"/>
</dbReference>
<feature type="region of interest" description="Disordered" evidence="1">
    <location>
        <begin position="207"/>
        <end position="235"/>
    </location>
</feature>
<name>A0A1T4YN80_9BACL</name>
<dbReference type="RefSeq" id="WP_078818253.1">
    <property type="nucleotide sequence ID" value="NZ_FUYJ01000007.1"/>
</dbReference>
<proteinExistence type="predicted"/>